<evidence type="ECO:0000259" key="2">
    <source>
        <dbReference type="Pfam" id="PF07699"/>
    </source>
</evidence>
<dbReference type="Gene3D" id="2.10.50.10">
    <property type="entry name" value="Tumor Necrosis Factor Receptor, subunit A, domain 2"/>
    <property type="match status" value="1"/>
</dbReference>
<evidence type="ECO:0000313" key="3">
    <source>
        <dbReference type="Proteomes" id="UP000095280"/>
    </source>
</evidence>
<proteinExistence type="predicted"/>
<feature type="region of interest" description="Disordered" evidence="1">
    <location>
        <begin position="1"/>
        <end position="28"/>
    </location>
</feature>
<reference evidence="4" key="1">
    <citation type="submission" date="2016-11" db="UniProtKB">
        <authorList>
            <consortium name="WormBaseParasite"/>
        </authorList>
    </citation>
    <scope>IDENTIFICATION</scope>
</reference>
<evidence type="ECO:0000313" key="4">
    <source>
        <dbReference type="WBParaSite" id="maker-uti_cns_0011324-snap-gene-0.1-mRNA-1"/>
    </source>
</evidence>
<organism evidence="3 4">
    <name type="scientific">Macrostomum lignano</name>
    <dbReference type="NCBI Taxonomy" id="282301"/>
    <lineage>
        <taxon>Eukaryota</taxon>
        <taxon>Metazoa</taxon>
        <taxon>Spiralia</taxon>
        <taxon>Lophotrochozoa</taxon>
        <taxon>Platyhelminthes</taxon>
        <taxon>Rhabditophora</taxon>
        <taxon>Macrostomorpha</taxon>
        <taxon>Macrostomida</taxon>
        <taxon>Macrostomidae</taxon>
        <taxon>Macrostomum</taxon>
    </lineage>
</organism>
<accession>A0A1I8ICJ6</accession>
<dbReference type="Pfam" id="PF07699">
    <property type="entry name" value="Ephrin_rec_like"/>
    <property type="match status" value="1"/>
</dbReference>
<name>A0A1I8ICJ6_9PLAT</name>
<evidence type="ECO:0000256" key="1">
    <source>
        <dbReference type="SAM" id="MobiDB-lite"/>
    </source>
</evidence>
<feature type="domain" description="Tyrosine-protein kinase ephrin type A/B receptor-like" evidence="2">
    <location>
        <begin position="4"/>
        <end position="35"/>
    </location>
</feature>
<keyword evidence="3" id="KW-1185">Reference proteome</keyword>
<dbReference type="WBParaSite" id="maker-uti_cns_0011324-snap-gene-0.1-mRNA-1">
    <property type="protein sequence ID" value="maker-uti_cns_0011324-snap-gene-0.1-mRNA-1"/>
    <property type="gene ID" value="maker-uti_cns_0011324-snap-gene-0.1"/>
</dbReference>
<protein>
    <submittedName>
        <fullName evidence="4">Ephrin_rec_like domain-containing protein</fullName>
    </submittedName>
</protein>
<dbReference type="AlphaFoldDB" id="A0A1I8ICJ6"/>
<dbReference type="Proteomes" id="UP000095280">
    <property type="component" value="Unplaced"/>
</dbReference>
<dbReference type="InterPro" id="IPR011641">
    <property type="entry name" value="Tyr-kin_ephrin_A/B_rcpt-like"/>
</dbReference>
<sequence>MFGGTFADREGTSSCTMCPPGSVAEEPGSTRCSLCRIELIPSAL</sequence>